<dbReference type="Gene3D" id="1.20.1280.50">
    <property type="match status" value="1"/>
</dbReference>
<gene>
    <name evidence="2" type="ordered locus">MTR_1g015740</name>
</gene>
<dbReference type="InterPro" id="IPR036047">
    <property type="entry name" value="F-box-like_dom_sf"/>
</dbReference>
<dbReference type="InterPro" id="IPR050796">
    <property type="entry name" value="SCF_F-box_component"/>
</dbReference>
<dbReference type="STRING" id="3880.G7I9U8"/>
<dbReference type="CDD" id="cd22157">
    <property type="entry name" value="F-box_AtFBW1-like"/>
    <property type="match status" value="1"/>
</dbReference>
<reference evidence="2 4" key="2">
    <citation type="journal article" date="2014" name="BMC Genomics">
        <title>An improved genome release (version Mt4.0) for the model legume Medicago truncatula.</title>
        <authorList>
            <person name="Tang H."/>
            <person name="Krishnakumar V."/>
            <person name="Bidwell S."/>
            <person name="Rosen B."/>
            <person name="Chan A."/>
            <person name="Zhou S."/>
            <person name="Gentzbittel L."/>
            <person name="Childs K.L."/>
            <person name="Yandell M."/>
            <person name="Gundlach H."/>
            <person name="Mayer K.F."/>
            <person name="Schwartz D.C."/>
            <person name="Town C.D."/>
        </authorList>
    </citation>
    <scope>GENOME REANNOTATION</scope>
    <source>
        <strain evidence="3 4">cv. Jemalong A17</strain>
    </source>
</reference>
<dbReference type="PANTHER" id="PTHR31672:SF13">
    <property type="entry name" value="F-BOX PROTEIN CPR30-LIKE"/>
    <property type="match status" value="1"/>
</dbReference>
<dbReference type="InterPro" id="IPR001810">
    <property type="entry name" value="F-box_dom"/>
</dbReference>
<dbReference type="EMBL" id="CM001217">
    <property type="protein sequence ID" value="AES59209.1"/>
    <property type="molecule type" value="Genomic_DNA"/>
</dbReference>
<name>G7I9U8_MEDTR</name>
<reference evidence="3" key="3">
    <citation type="submission" date="2015-04" db="UniProtKB">
        <authorList>
            <consortium name="EnsemblPlants"/>
        </authorList>
    </citation>
    <scope>IDENTIFICATION</scope>
    <source>
        <strain evidence="3">cv. Jemalong A17</strain>
    </source>
</reference>
<evidence type="ECO:0000313" key="4">
    <source>
        <dbReference type="Proteomes" id="UP000002051"/>
    </source>
</evidence>
<dbReference type="PANTHER" id="PTHR31672">
    <property type="entry name" value="BNACNNG10540D PROTEIN"/>
    <property type="match status" value="1"/>
</dbReference>
<proteinExistence type="predicted"/>
<feature type="domain" description="F-box" evidence="1">
    <location>
        <begin position="2"/>
        <end position="47"/>
    </location>
</feature>
<evidence type="ECO:0000259" key="1">
    <source>
        <dbReference type="PROSITE" id="PS50181"/>
    </source>
</evidence>
<dbReference type="AlphaFoldDB" id="G7I9U8"/>
<evidence type="ECO:0000313" key="2">
    <source>
        <dbReference type="EMBL" id="AES59209.1"/>
    </source>
</evidence>
<protein>
    <submittedName>
        <fullName evidence="2">F-box and associated interaction domain protein</fullName>
    </submittedName>
</protein>
<dbReference type="Pfam" id="PF00646">
    <property type="entry name" value="F-box"/>
    <property type="match status" value="1"/>
</dbReference>
<reference evidence="2 4" key="1">
    <citation type="journal article" date="2011" name="Nature">
        <title>The Medicago genome provides insight into the evolution of rhizobial symbioses.</title>
        <authorList>
            <person name="Young N.D."/>
            <person name="Debelle F."/>
            <person name="Oldroyd G.E."/>
            <person name="Geurts R."/>
            <person name="Cannon S.B."/>
            <person name="Udvardi M.K."/>
            <person name="Benedito V.A."/>
            <person name="Mayer K.F."/>
            <person name="Gouzy J."/>
            <person name="Schoof H."/>
            <person name="Van de Peer Y."/>
            <person name="Proost S."/>
            <person name="Cook D.R."/>
            <person name="Meyers B.C."/>
            <person name="Spannagl M."/>
            <person name="Cheung F."/>
            <person name="De Mita S."/>
            <person name="Krishnakumar V."/>
            <person name="Gundlach H."/>
            <person name="Zhou S."/>
            <person name="Mudge J."/>
            <person name="Bharti A.K."/>
            <person name="Murray J.D."/>
            <person name="Naoumkina M.A."/>
            <person name="Rosen B."/>
            <person name="Silverstein K.A."/>
            <person name="Tang H."/>
            <person name="Rombauts S."/>
            <person name="Zhao P.X."/>
            <person name="Zhou P."/>
            <person name="Barbe V."/>
            <person name="Bardou P."/>
            <person name="Bechner M."/>
            <person name="Bellec A."/>
            <person name="Berger A."/>
            <person name="Berges H."/>
            <person name="Bidwell S."/>
            <person name="Bisseling T."/>
            <person name="Choisne N."/>
            <person name="Couloux A."/>
            <person name="Denny R."/>
            <person name="Deshpande S."/>
            <person name="Dai X."/>
            <person name="Doyle J.J."/>
            <person name="Dudez A.M."/>
            <person name="Farmer A.D."/>
            <person name="Fouteau S."/>
            <person name="Franken C."/>
            <person name="Gibelin C."/>
            <person name="Gish J."/>
            <person name="Goldstein S."/>
            <person name="Gonzalez A.J."/>
            <person name="Green P.J."/>
            <person name="Hallab A."/>
            <person name="Hartog M."/>
            <person name="Hua A."/>
            <person name="Humphray S.J."/>
            <person name="Jeong D.H."/>
            <person name="Jing Y."/>
            <person name="Jocker A."/>
            <person name="Kenton S.M."/>
            <person name="Kim D.J."/>
            <person name="Klee K."/>
            <person name="Lai H."/>
            <person name="Lang C."/>
            <person name="Lin S."/>
            <person name="Macmil S.L."/>
            <person name="Magdelenat G."/>
            <person name="Matthews L."/>
            <person name="McCorrison J."/>
            <person name="Monaghan E.L."/>
            <person name="Mun J.H."/>
            <person name="Najar F.Z."/>
            <person name="Nicholson C."/>
            <person name="Noirot C."/>
            <person name="O'Bleness M."/>
            <person name="Paule C.R."/>
            <person name="Poulain J."/>
            <person name="Prion F."/>
            <person name="Qin B."/>
            <person name="Qu C."/>
            <person name="Retzel E.F."/>
            <person name="Riddle C."/>
            <person name="Sallet E."/>
            <person name="Samain S."/>
            <person name="Samson N."/>
            <person name="Sanders I."/>
            <person name="Saurat O."/>
            <person name="Scarpelli C."/>
            <person name="Schiex T."/>
            <person name="Segurens B."/>
            <person name="Severin A.J."/>
            <person name="Sherrier D.J."/>
            <person name="Shi R."/>
            <person name="Sims S."/>
            <person name="Singer S.R."/>
            <person name="Sinharoy S."/>
            <person name="Sterck L."/>
            <person name="Viollet A."/>
            <person name="Wang B.B."/>
            <person name="Wang K."/>
            <person name="Wang M."/>
            <person name="Wang X."/>
            <person name="Warfsmann J."/>
            <person name="Weissenbach J."/>
            <person name="White D.D."/>
            <person name="White J.D."/>
            <person name="Wiley G.B."/>
            <person name="Wincker P."/>
            <person name="Xing Y."/>
            <person name="Yang L."/>
            <person name="Yao Z."/>
            <person name="Ying F."/>
            <person name="Zhai J."/>
            <person name="Zhou L."/>
            <person name="Zuber A."/>
            <person name="Denarie J."/>
            <person name="Dixon R.A."/>
            <person name="May G.D."/>
            <person name="Schwartz D.C."/>
            <person name="Rogers J."/>
            <person name="Quetier F."/>
            <person name="Town C.D."/>
            <person name="Roe B.A."/>
        </authorList>
    </citation>
    <scope>NUCLEOTIDE SEQUENCE [LARGE SCALE GENOMIC DNA]</scope>
    <source>
        <strain evidence="2">A17</strain>
        <strain evidence="3 4">cv. Jemalong A17</strain>
    </source>
</reference>
<organism evidence="2 4">
    <name type="scientific">Medicago truncatula</name>
    <name type="common">Barrel medic</name>
    <name type="synonym">Medicago tribuloides</name>
    <dbReference type="NCBI Taxonomy" id="3880"/>
    <lineage>
        <taxon>Eukaryota</taxon>
        <taxon>Viridiplantae</taxon>
        <taxon>Streptophyta</taxon>
        <taxon>Embryophyta</taxon>
        <taxon>Tracheophyta</taxon>
        <taxon>Spermatophyta</taxon>
        <taxon>Magnoliopsida</taxon>
        <taxon>eudicotyledons</taxon>
        <taxon>Gunneridae</taxon>
        <taxon>Pentapetalae</taxon>
        <taxon>rosids</taxon>
        <taxon>fabids</taxon>
        <taxon>Fabales</taxon>
        <taxon>Fabaceae</taxon>
        <taxon>Papilionoideae</taxon>
        <taxon>50 kb inversion clade</taxon>
        <taxon>NPAAA clade</taxon>
        <taxon>Hologalegina</taxon>
        <taxon>IRL clade</taxon>
        <taxon>Trifolieae</taxon>
        <taxon>Medicago</taxon>
    </lineage>
</organism>
<dbReference type="SUPFAM" id="SSF81383">
    <property type="entry name" value="F-box domain"/>
    <property type="match status" value="1"/>
</dbReference>
<sequence>MTLSPAVLSEDLIVEVLSFLPVKSLLQFRCVSKSWKTLISDPTFVKLHLEKSQSRNLKLFTIITERINNNNEGDYRVDRYPIDRIFENPSNYHHFKRKGSRNGSDIVGSCNGLILLYDFGFAFGCDNSTATYKVVAYGDRKTTSDSEVKVLNLGDDVWRNIDSFDGLSYRGELSVHYVNLSGTLNWLTYNQYMVPRGFDKGPLYMPTISVLGGCLCFSYSYRQTNFCIWQMKKFGVEDSWTQLFKFSYHDLLIDHDDFRLVPLFLSEDGDSLILQSSLESQTILYNRRDNRAKRTEIIASRTAANNRTSGYVYWDFAKDYVESLVPIF</sequence>
<dbReference type="Proteomes" id="UP000002051">
    <property type="component" value="Unassembled WGS sequence"/>
</dbReference>
<dbReference type="PaxDb" id="3880-AES59209"/>
<dbReference type="HOGENOM" id="CLU_027176_0_1_1"/>
<dbReference type="EnsemblPlants" id="AES59209">
    <property type="protein sequence ID" value="AES59209"/>
    <property type="gene ID" value="MTR_1g015740"/>
</dbReference>
<dbReference type="SMART" id="SM00256">
    <property type="entry name" value="FBOX"/>
    <property type="match status" value="1"/>
</dbReference>
<accession>G7I9U8</accession>
<dbReference type="OMA" id="EIDIWRM"/>
<keyword evidence="4" id="KW-1185">Reference proteome</keyword>
<dbReference type="PROSITE" id="PS50181">
    <property type="entry name" value="FBOX"/>
    <property type="match status" value="1"/>
</dbReference>
<evidence type="ECO:0000313" key="3">
    <source>
        <dbReference type="EnsemblPlants" id="AES59209"/>
    </source>
</evidence>